<evidence type="ECO:0000256" key="1">
    <source>
        <dbReference type="SAM" id="MobiDB-lite"/>
    </source>
</evidence>
<accession>A0AA35CLH3</accession>
<dbReference type="KEGG" id="cmic:caldi_26040"/>
<proteinExistence type="predicted"/>
<dbReference type="EMBL" id="AP025628">
    <property type="protein sequence ID" value="BDG61514.1"/>
    <property type="molecule type" value="Genomic_DNA"/>
</dbReference>
<sequence length="115" mass="11959">MWVNTRGPRVHPCSGVRGPTRVRLEEAGVAGRGQSAGGARHPATGPGRPVPLADPGARPGRPCPNTASDIFGLRSETPFRLMVREAIGAPEMHLVSTRTGQRVSGSGIMSILVGS</sequence>
<feature type="region of interest" description="Disordered" evidence="1">
    <location>
        <begin position="1"/>
        <end position="71"/>
    </location>
</feature>
<evidence type="ECO:0000313" key="3">
    <source>
        <dbReference type="Proteomes" id="UP001163687"/>
    </source>
</evidence>
<keyword evidence="3" id="KW-1185">Reference proteome</keyword>
<organism evidence="2 3">
    <name type="scientific">Caldinitratiruptor microaerophilus</name>
    <dbReference type="NCBI Taxonomy" id="671077"/>
    <lineage>
        <taxon>Bacteria</taxon>
        <taxon>Bacillati</taxon>
        <taxon>Bacillota</taxon>
        <taxon>Clostridia</taxon>
        <taxon>Eubacteriales</taxon>
        <taxon>Symbiobacteriaceae</taxon>
        <taxon>Caldinitratiruptor</taxon>
    </lineage>
</organism>
<protein>
    <submittedName>
        <fullName evidence="2">Uncharacterized protein</fullName>
    </submittedName>
</protein>
<name>A0AA35CLH3_9FIRM</name>
<dbReference type="AlphaFoldDB" id="A0AA35CLH3"/>
<dbReference type="Proteomes" id="UP001163687">
    <property type="component" value="Chromosome"/>
</dbReference>
<evidence type="ECO:0000313" key="2">
    <source>
        <dbReference type="EMBL" id="BDG61514.1"/>
    </source>
</evidence>
<gene>
    <name evidence="2" type="ORF">caldi_26040</name>
</gene>
<reference evidence="2" key="1">
    <citation type="submission" date="2022-03" db="EMBL/GenBank/DDBJ databases">
        <title>Complete genome sequence of Caldinitratiruptor microaerophilus.</title>
        <authorList>
            <person name="Mukaiyama R."/>
            <person name="Nishiyama T."/>
            <person name="Ueda K."/>
        </authorList>
    </citation>
    <scope>NUCLEOTIDE SEQUENCE</scope>
    <source>
        <strain evidence="2">JCM 16183</strain>
    </source>
</reference>